<evidence type="ECO:0000256" key="1">
    <source>
        <dbReference type="PROSITE-ProRule" id="PRU01077"/>
    </source>
</evidence>
<dbReference type="Proteomes" id="UP001345963">
    <property type="component" value="Unassembled WGS sequence"/>
</dbReference>
<sequence length="113" mass="12951">LHTEVEKPLLTFRGDNFKKDLKKYDHHIADLRKQLASRFASVEKARKALADRQKDLEVKTQQLEIKLSNKTEEDIKKARRKSTQAGQRSKSQVCCYINLRSLSCCLSGCSVVT</sequence>
<dbReference type="EMBL" id="JAHUTI010055531">
    <property type="protein sequence ID" value="MED6250195.1"/>
    <property type="molecule type" value="Genomic_DNA"/>
</dbReference>
<evidence type="ECO:0000256" key="2">
    <source>
        <dbReference type="SAM" id="Coils"/>
    </source>
</evidence>
<feature type="domain" description="F-BAR" evidence="3">
    <location>
        <begin position="1"/>
        <end position="113"/>
    </location>
</feature>
<name>A0ABU7BKW3_9TELE</name>
<keyword evidence="5" id="KW-1185">Reference proteome</keyword>
<gene>
    <name evidence="4" type="primary">GAS7_2</name>
    <name evidence="4" type="ORF">ATANTOWER_026674</name>
</gene>
<evidence type="ECO:0000259" key="3">
    <source>
        <dbReference type="PROSITE" id="PS51741"/>
    </source>
</evidence>
<proteinExistence type="predicted"/>
<organism evidence="4 5">
    <name type="scientific">Ataeniobius toweri</name>
    <dbReference type="NCBI Taxonomy" id="208326"/>
    <lineage>
        <taxon>Eukaryota</taxon>
        <taxon>Metazoa</taxon>
        <taxon>Chordata</taxon>
        <taxon>Craniata</taxon>
        <taxon>Vertebrata</taxon>
        <taxon>Euteleostomi</taxon>
        <taxon>Actinopterygii</taxon>
        <taxon>Neopterygii</taxon>
        <taxon>Teleostei</taxon>
        <taxon>Neoteleostei</taxon>
        <taxon>Acanthomorphata</taxon>
        <taxon>Ovalentaria</taxon>
        <taxon>Atherinomorphae</taxon>
        <taxon>Cyprinodontiformes</taxon>
        <taxon>Goodeidae</taxon>
        <taxon>Ataeniobius</taxon>
    </lineage>
</organism>
<keyword evidence="1 2" id="KW-0175">Coiled coil</keyword>
<dbReference type="SUPFAM" id="SSF103657">
    <property type="entry name" value="BAR/IMD domain-like"/>
    <property type="match status" value="1"/>
</dbReference>
<protein>
    <submittedName>
        <fullName evidence="4">Growth arrest-specific protein 7</fullName>
    </submittedName>
</protein>
<dbReference type="InterPro" id="IPR027267">
    <property type="entry name" value="AH/BAR_dom_sf"/>
</dbReference>
<evidence type="ECO:0000313" key="5">
    <source>
        <dbReference type="Proteomes" id="UP001345963"/>
    </source>
</evidence>
<evidence type="ECO:0000313" key="4">
    <source>
        <dbReference type="EMBL" id="MED6250195.1"/>
    </source>
</evidence>
<reference evidence="4 5" key="1">
    <citation type="submission" date="2021-07" db="EMBL/GenBank/DDBJ databases">
        <authorList>
            <person name="Palmer J.M."/>
        </authorList>
    </citation>
    <scope>NUCLEOTIDE SEQUENCE [LARGE SCALE GENOMIC DNA]</scope>
    <source>
        <strain evidence="4 5">AT_MEX2019</strain>
        <tissue evidence="4">Muscle</tissue>
    </source>
</reference>
<dbReference type="Gene3D" id="1.20.1270.60">
    <property type="entry name" value="Arfaptin homology (AH) domain/BAR domain"/>
    <property type="match status" value="1"/>
</dbReference>
<comment type="caution">
    <text evidence="4">The sequence shown here is derived from an EMBL/GenBank/DDBJ whole genome shotgun (WGS) entry which is preliminary data.</text>
</comment>
<dbReference type="InterPro" id="IPR031160">
    <property type="entry name" value="F_BAR_dom"/>
</dbReference>
<feature type="coiled-coil region" evidence="2">
    <location>
        <begin position="46"/>
        <end position="73"/>
    </location>
</feature>
<feature type="non-terminal residue" evidence="4">
    <location>
        <position position="1"/>
    </location>
</feature>
<accession>A0ABU7BKW3</accession>
<dbReference type="PROSITE" id="PS51741">
    <property type="entry name" value="F_BAR"/>
    <property type="match status" value="1"/>
</dbReference>
<dbReference type="PANTHER" id="PTHR23065">
    <property type="entry name" value="PROLINE-SERINE-THREONINE PHOSPHATASE INTERACTING PROTEIN 1"/>
    <property type="match status" value="1"/>
</dbReference>
<dbReference type="PANTHER" id="PTHR23065:SF57">
    <property type="entry name" value="GROWTH ARREST-SPECIFIC PROTEIN 7"/>
    <property type="match status" value="1"/>
</dbReference>